<proteinExistence type="predicted"/>
<comment type="caution">
    <text evidence="2">The sequence shown here is derived from an EMBL/GenBank/DDBJ whole genome shotgun (WGS) entry which is preliminary data.</text>
</comment>
<feature type="domain" description="Tf2-1-like SH3-like" evidence="1">
    <location>
        <begin position="17"/>
        <end position="81"/>
    </location>
</feature>
<dbReference type="Proteomes" id="UP000467841">
    <property type="component" value="Unassembled WGS sequence"/>
</dbReference>
<dbReference type="SUPFAM" id="SSF54160">
    <property type="entry name" value="Chromo domain-like"/>
    <property type="match status" value="1"/>
</dbReference>
<sequence>MKNNADKHRRELEFTTGDKVFLKLRPYHQQSVTKRLYQKLAARYYGPFEVLEKIGAVAYRLKLPEGSKIHPVFHVSLLKPVLGSDHQVFPLPESLAVNPVLVIEPEEVLDTRYNTAGQLEGLIQWKGLLAHEQTCVRASDLIRQYPKLEDKLLVGEGVLLGRLIGT</sequence>
<dbReference type="PANTHER" id="PTHR46148:SF52">
    <property type="entry name" value="OS04G0603800 PROTEIN"/>
    <property type="match status" value="1"/>
</dbReference>
<accession>A0A6D2HHQ4</accession>
<protein>
    <recommendedName>
        <fullName evidence="1">Tf2-1-like SH3-like domain-containing protein</fullName>
    </recommendedName>
</protein>
<dbReference type="InterPro" id="IPR016197">
    <property type="entry name" value="Chromo-like_dom_sf"/>
</dbReference>
<reference evidence="2" key="1">
    <citation type="submission" date="2020-01" db="EMBL/GenBank/DDBJ databases">
        <authorList>
            <person name="Mishra B."/>
        </authorList>
    </citation>
    <scope>NUCLEOTIDE SEQUENCE [LARGE SCALE GENOMIC DNA]</scope>
</reference>
<organism evidence="2 3">
    <name type="scientific">Microthlaspi erraticum</name>
    <dbReference type="NCBI Taxonomy" id="1685480"/>
    <lineage>
        <taxon>Eukaryota</taxon>
        <taxon>Viridiplantae</taxon>
        <taxon>Streptophyta</taxon>
        <taxon>Embryophyta</taxon>
        <taxon>Tracheophyta</taxon>
        <taxon>Spermatophyta</taxon>
        <taxon>Magnoliopsida</taxon>
        <taxon>eudicotyledons</taxon>
        <taxon>Gunneridae</taxon>
        <taxon>Pentapetalae</taxon>
        <taxon>rosids</taxon>
        <taxon>malvids</taxon>
        <taxon>Brassicales</taxon>
        <taxon>Brassicaceae</taxon>
        <taxon>Coluteocarpeae</taxon>
        <taxon>Microthlaspi</taxon>
    </lineage>
</organism>
<dbReference type="PANTHER" id="PTHR46148">
    <property type="entry name" value="CHROMO DOMAIN-CONTAINING PROTEIN"/>
    <property type="match status" value="1"/>
</dbReference>
<gene>
    <name evidence="2" type="ORF">MERR_LOCUS2040</name>
</gene>
<evidence type="ECO:0000313" key="3">
    <source>
        <dbReference type="Proteomes" id="UP000467841"/>
    </source>
</evidence>
<name>A0A6D2HHQ4_9BRAS</name>
<evidence type="ECO:0000259" key="1">
    <source>
        <dbReference type="Pfam" id="PF24626"/>
    </source>
</evidence>
<dbReference type="InterPro" id="IPR056924">
    <property type="entry name" value="SH3_Tf2-1"/>
</dbReference>
<dbReference type="OrthoDB" id="532080at2759"/>
<dbReference type="EMBL" id="CACVBM020000122">
    <property type="protein sequence ID" value="CAA7014805.1"/>
    <property type="molecule type" value="Genomic_DNA"/>
</dbReference>
<evidence type="ECO:0000313" key="2">
    <source>
        <dbReference type="EMBL" id="CAA7014805.1"/>
    </source>
</evidence>
<dbReference type="AlphaFoldDB" id="A0A6D2HHQ4"/>
<dbReference type="Pfam" id="PF24626">
    <property type="entry name" value="SH3_Tf2-1"/>
    <property type="match status" value="1"/>
</dbReference>
<keyword evidence="3" id="KW-1185">Reference proteome</keyword>